<dbReference type="EMBL" id="AWGH01000004">
    <property type="protein sequence ID" value="ODO05172.1"/>
    <property type="molecule type" value="Genomic_DNA"/>
</dbReference>
<dbReference type="GeneID" id="30191074"/>
<keyword evidence="3" id="KW-0862">Zinc</keyword>
<comment type="similarity">
    <text evidence="4">Belongs to the alkaline phosphatase family.</text>
</comment>
<dbReference type="GO" id="GO:0046872">
    <property type="term" value="F:metal ion binding"/>
    <property type="evidence" value="ECO:0007669"/>
    <property type="project" value="UniProtKB-KW"/>
</dbReference>
<feature type="binding site" evidence="3">
    <location>
        <position position="217"/>
    </location>
    <ligand>
        <name>Mg(2+)</name>
        <dbReference type="ChEBI" id="CHEBI:18420"/>
    </ligand>
</feature>
<proteinExistence type="inferred from homology"/>
<dbReference type="InterPro" id="IPR017850">
    <property type="entry name" value="Alkaline_phosphatase_core_sf"/>
</dbReference>
<keyword evidence="3" id="KW-0460">Magnesium</keyword>
<dbReference type="AlphaFoldDB" id="A0A1E3JZ50"/>
<feature type="binding site" evidence="3">
    <location>
        <position position="222"/>
    </location>
    <ligand>
        <name>Zn(2+)</name>
        <dbReference type="ChEBI" id="CHEBI:29105"/>
        <label>2</label>
    </ligand>
</feature>
<dbReference type="InterPro" id="IPR001952">
    <property type="entry name" value="Alkaline_phosphatase"/>
</dbReference>
<dbReference type="GO" id="GO:0004035">
    <property type="term" value="F:alkaline phosphatase activity"/>
    <property type="evidence" value="ECO:0007669"/>
    <property type="project" value="UniProtKB-EC"/>
</dbReference>
<name>A0A1E3JZ50_9TREE</name>
<feature type="active site" description="Phosphoserine intermediate" evidence="2">
    <location>
        <position position="22"/>
    </location>
</feature>
<gene>
    <name evidence="5" type="ORF">L198_01861</name>
</gene>
<evidence type="ECO:0000256" key="4">
    <source>
        <dbReference type="RuleBase" id="RU003946"/>
    </source>
</evidence>
<dbReference type="PANTHER" id="PTHR11596">
    <property type="entry name" value="ALKALINE PHOSPHATASE"/>
    <property type="match status" value="1"/>
</dbReference>
<comment type="caution">
    <text evidence="5">The sequence shown here is derived from an EMBL/GenBank/DDBJ whole genome shotgun (WGS) entry which is preliminary data.</text>
</comment>
<reference evidence="5 6" key="1">
    <citation type="submission" date="2016-06" db="EMBL/GenBank/DDBJ databases">
        <title>Evolution of pathogenesis and genome organization in the Tremellales.</title>
        <authorList>
            <person name="Cuomo C."/>
            <person name="Litvintseva A."/>
            <person name="Heitman J."/>
            <person name="Chen Y."/>
            <person name="Sun S."/>
            <person name="Springer D."/>
            <person name="Dromer F."/>
            <person name="Young S."/>
            <person name="Zeng Q."/>
            <person name="Chapman S."/>
            <person name="Gujja S."/>
            <person name="Saif S."/>
            <person name="Birren B."/>
        </authorList>
    </citation>
    <scope>NUCLEOTIDE SEQUENCE [LARGE SCALE GENOMIC DNA]</scope>
    <source>
        <strain evidence="5 6">CBS 7118</strain>
    </source>
</reference>
<evidence type="ECO:0000313" key="5">
    <source>
        <dbReference type="EMBL" id="ODO05172.1"/>
    </source>
</evidence>
<dbReference type="SMART" id="SM00098">
    <property type="entry name" value="alkPPc"/>
    <property type="match status" value="1"/>
</dbReference>
<dbReference type="Proteomes" id="UP000094819">
    <property type="component" value="Unassembled WGS sequence"/>
</dbReference>
<feature type="binding site" evidence="3">
    <location>
        <position position="226"/>
    </location>
    <ligand>
        <name>Zn(2+)</name>
        <dbReference type="ChEBI" id="CHEBI:29105"/>
        <label>2</label>
    </ligand>
</feature>
<dbReference type="Gene3D" id="3.40.720.10">
    <property type="entry name" value="Alkaline Phosphatase, subunit A"/>
    <property type="match status" value="1"/>
</dbReference>
<dbReference type="OrthoDB" id="5818554at2759"/>
<comment type="cofactor">
    <cofactor evidence="3">
        <name>Zn(2+)</name>
        <dbReference type="ChEBI" id="CHEBI:29105"/>
    </cofactor>
    <text evidence="3">Binds 2 Zn(2+) ions.</text>
</comment>
<sequence>MPPSQGYGAQMTHSIDSFITDSANSASALFSGKKMTDSTGKPYGDPKVETIFEMFRRQTGVQVGIVSKAYIADTTPAAVVTHTSQRSQYTSIIEQYLNGVSGNYSCGGGENFLPGPGNGNVSQFERWASHGYQVGYNKTALEAFDNAQRALAIFTQGNISTWLDQNVYTDLLDLAVTPQGECGAHDQPGLKDMTLKAIDILHTRSKERDIGFMLMSEAALVDKEMHVLDIDRALGEVLELDDTVRAVLEHLESTSLPPKMDYLTILTSCYITLFTSPPSHRSPFSSPCSSPTSSSMLSSILPPKPISVPVSSILYGDNETAWFLMRHVLAPPLPNPFSPLANTGSGSGGRGDNKRMEEEAEVMVWREIDRAKMCIRAIGGWFGANGGRIGLKELAMLGEKFGVEVVVKESGLIQRDRGQTITAHSHSHGIRDDTTVMV</sequence>
<comment type="cofactor">
    <cofactor evidence="3">
        <name>Mg(2+)</name>
        <dbReference type="ChEBI" id="CHEBI:18420"/>
    </cofactor>
    <text evidence="3">Binds 1 Mg(2+) ion.</text>
</comment>
<evidence type="ECO:0000256" key="3">
    <source>
        <dbReference type="PIRSR" id="PIRSR601952-2"/>
    </source>
</evidence>
<organism evidence="5 6">
    <name type="scientific">Cryptococcus wingfieldii CBS 7118</name>
    <dbReference type="NCBI Taxonomy" id="1295528"/>
    <lineage>
        <taxon>Eukaryota</taxon>
        <taxon>Fungi</taxon>
        <taxon>Dikarya</taxon>
        <taxon>Basidiomycota</taxon>
        <taxon>Agaricomycotina</taxon>
        <taxon>Tremellomycetes</taxon>
        <taxon>Tremellales</taxon>
        <taxon>Cryptococcaceae</taxon>
        <taxon>Cryptococcus</taxon>
    </lineage>
</organism>
<dbReference type="EC" id="3.1.3.1" evidence="1"/>
<evidence type="ECO:0000256" key="1">
    <source>
        <dbReference type="ARBA" id="ARBA00012647"/>
    </source>
</evidence>
<dbReference type="RefSeq" id="XP_019033827.1">
    <property type="nucleotide sequence ID" value="XM_019174020.1"/>
</dbReference>
<dbReference type="SUPFAM" id="SSF53649">
    <property type="entry name" value="Alkaline phosphatase-like"/>
    <property type="match status" value="1"/>
</dbReference>
<dbReference type="PANTHER" id="PTHR11596:SF72">
    <property type="entry name" value="ALKALINE PHOSPHATASE"/>
    <property type="match status" value="1"/>
</dbReference>
<feature type="binding site" evidence="3">
    <location>
        <position position="73"/>
    </location>
    <ligand>
        <name>Zn(2+)</name>
        <dbReference type="ChEBI" id="CHEBI:29105"/>
        <label>2</label>
    </ligand>
</feature>
<evidence type="ECO:0000256" key="2">
    <source>
        <dbReference type="PIRSR" id="PIRSR601952-1"/>
    </source>
</evidence>
<dbReference type="Pfam" id="PF00245">
    <property type="entry name" value="Alk_phosphatase"/>
    <property type="match status" value="1"/>
</dbReference>
<dbReference type="PRINTS" id="PR00113">
    <property type="entry name" value="ALKPHPHTASE"/>
</dbReference>
<protein>
    <recommendedName>
        <fullName evidence="1">alkaline phosphatase</fullName>
        <ecNumber evidence="1">3.1.3.1</ecNumber>
    </recommendedName>
</protein>
<keyword evidence="3" id="KW-0479">Metal-binding</keyword>
<feature type="binding site" evidence="3">
    <location>
        <position position="75"/>
    </location>
    <ligand>
        <name>Mg(2+)</name>
        <dbReference type="ChEBI" id="CHEBI:18420"/>
    </ligand>
</feature>
<evidence type="ECO:0000313" key="6">
    <source>
        <dbReference type="Proteomes" id="UP000094819"/>
    </source>
</evidence>
<keyword evidence="6" id="KW-1185">Reference proteome</keyword>
<accession>A0A1E3JZ50</accession>